<feature type="compositionally biased region" description="Acidic residues" evidence="1">
    <location>
        <begin position="260"/>
        <end position="277"/>
    </location>
</feature>
<feature type="region of interest" description="Disordered" evidence="1">
    <location>
        <begin position="122"/>
        <end position="309"/>
    </location>
</feature>
<evidence type="ECO:0000313" key="2">
    <source>
        <dbReference type="EMBL" id="AMD20598.1"/>
    </source>
</evidence>
<feature type="compositionally biased region" description="Low complexity" evidence="1">
    <location>
        <begin position="326"/>
        <end position="339"/>
    </location>
</feature>
<name>A0A120K271_9SACH</name>
<dbReference type="Proteomes" id="UP000243052">
    <property type="component" value="Chromosome iv"/>
</dbReference>
<dbReference type="Gene3D" id="3.90.1030.20">
    <property type="entry name" value="DNA polymerase delta, p66 (Cdc27) subunit, wHTH domain"/>
    <property type="match status" value="1"/>
</dbReference>
<dbReference type="GeneID" id="28723851"/>
<dbReference type="RefSeq" id="XP_017987594.1">
    <property type="nucleotide sequence ID" value="XM_018131828.1"/>
</dbReference>
<protein>
    <submittedName>
        <fullName evidence="2">HDL146Wp</fullName>
    </submittedName>
</protein>
<dbReference type="STRING" id="45286.A0A120K271"/>
<evidence type="ECO:0000256" key="1">
    <source>
        <dbReference type="SAM" id="MobiDB-lite"/>
    </source>
</evidence>
<organism evidence="2 3">
    <name type="scientific">Eremothecium sinecaudum</name>
    <dbReference type="NCBI Taxonomy" id="45286"/>
    <lineage>
        <taxon>Eukaryota</taxon>
        <taxon>Fungi</taxon>
        <taxon>Dikarya</taxon>
        <taxon>Ascomycota</taxon>
        <taxon>Saccharomycotina</taxon>
        <taxon>Saccharomycetes</taxon>
        <taxon>Saccharomycetales</taxon>
        <taxon>Saccharomycetaceae</taxon>
        <taxon>Eremothecium</taxon>
    </lineage>
</organism>
<sequence>MSEKIQGYVNEQVLTASGSVTITDIAEKFNIDVYSAKRELYQFYSTKKNTDLNYLIMCEYSNGNFKLVQNGTELDRDGLQDVYVYGISPSKNFCIISSIREHPTLSNPWEVVRVEEESIPVENNAPRAKSHVAKAEDQEKRPSKRTSNSFASNTSAKKQHIATNENTKQEDKFSSGLRSTAILARMREERERKERERQDELRMRKEKSTSISSEKKTQMEKLMKLFDSDDDQSDKIQEPQIRTEDDIAVKDSPTVVEPADATDDNNDNLDELLETTADESFLVSSQPINSASNQTSKTPDSPEATTFVDDDGYIVTKKTQNVSMPGAVTKQGAATKAAQQPKVTKKPSNPHKKVQSSLASFFKKK</sequence>
<gene>
    <name evidence="2" type="ORF">AW171_hschr42498</name>
</gene>
<accession>A0A120K271</accession>
<feature type="compositionally biased region" description="Basic residues" evidence="1">
    <location>
        <begin position="343"/>
        <end position="354"/>
    </location>
</feature>
<feature type="compositionally biased region" description="Polar residues" evidence="1">
    <location>
        <begin position="282"/>
        <end position="299"/>
    </location>
</feature>
<feature type="compositionally biased region" description="Basic and acidic residues" evidence="1">
    <location>
        <begin position="185"/>
        <end position="249"/>
    </location>
</feature>
<proteinExistence type="predicted"/>
<dbReference type="AlphaFoldDB" id="A0A120K271"/>
<evidence type="ECO:0000313" key="3">
    <source>
        <dbReference type="Proteomes" id="UP000243052"/>
    </source>
</evidence>
<feature type="region of interest" description="Disordered" evidence="1">
    <location>
        <begin position="324"/>
        <end position="365"/>
    </location>
</feature>
<dbReference type="EMBL" id="CP014244">
    <property type="protein sequence ID" value="AMD20598.1"/>
    <property type="molecule type" value="Genomic_DNA"/>
</dbReference>
<dbReference type="InterPro" id="IPR041913">
    <property type="entry name" value="POLD3_sf"/>
</dbReference>
<keyword evidence="3" id="KW-1185">Reference proteome</keyword>
<feature type="compositionally biased region" description="Polar residues" evidence="1">
    <location>
        <begin position="145"/>
        <end position="166"/>
    </location>
</feature>
<reference evidence="2 3" key="1">
    <citation type="submission" date="2016-01" db="EMBL/GenBank/DDBJ databases">
        <title>Genome sequence of the yeast Holleya sinecauda.</title>
        <authorList>
            <person name="Dietrich F.S."/>
        </authorList>
    </citation>
    <scope>NUCLEOTIDE SEQUENCE [LARGE SCALE GENOMIC DNA]</scope>
    <source>
        <strain evidence="2 3">ATCC 58844</strain>
    </source>
</reference>
<dbReference type="OrthoDB" id="4036325at2759"/>